<reference evidence="2" key="3">
    <citation type="submission" date="2015-06" db="UniProtKB">
        <authorList>
            <consortium name="EnsemblMetazoa"/>
        </authorList>
    </citation>
    <scope>IDENTIFICATION</scope>
</reference>
<organism evidence="1">
    <name type="scientific">Capitella teleta</name>
    <name type="common">Polychaete worm</name>
    <dbReference type="NCBI Taxonomy" id="283909"/>
    <lineage>
        <taxon>Eukaryota</taxon>
        <taxon>Metazoa</taxon>
        <taxon>Spiralia</taxon>
        <taxon>Lophotrochozoa</taxon>
        <taxon>Annelida</taxon>
        <taxon>Polychaeta</taxon>
        <taxon>Sedentaria</taxon>
        <taxon>Scolecida</taxon>
        <taxon>Capitellidae</taxon>
        <taxon>Capitella</taxon>
    </lineage>
</organism>
<dbReference type="EnsemblMetazoa" id="CapteT197440">
    <property type="protein sequence ID" value="CapteP197440"/>
    <property type="gene ID" value="CapteG197440"/>
</dbReference>
<accession>R7UH04</accession>
<protein>
    <submittedName>
        <fullName evidence="1 2">Uncharacterized protein</fullName>
    </submittedName>
</protein>
<sequence>MYLQWVYIQIGCTEIDGMLASQFIADRNVVLRGTSRVPDAGRNVFSIVKSAWPSKPRLDILLASDGTPVQVTKVALNSAVNKDTFRIKFKSNENEEKWSDFVVPGDDTIT</sequence>
<dbReference type="AlphaFoldDB" id="R7UH04"/>
<feature type="non-terminal residue" evidence="1">
    <location>
        <position position="110"/>
    </location>
</feature>
<dbReference type="HOGENOM" id="CLU_2177293_0_0_1"/>
<reference evidence="1 3" key="2">
    <citation type="journal article" date="2013" name="Nature">
        <title>Insights into bilaterian evolution from three spiralian genomes.</title>
        <authorList>
            <person name="Simakov O."/>
            <person name="Marletaz F."/>
            <person name="Cho S.J."/>
            <person name="Edsinger-Gonzales E."/>
            <person name="Havlak P."/>
            <person name="Hellsten U."/>
            <person name="Kuo D.H."/>
            <person name="Larsson T."/>
            <person name="Lv J."/>
            <person name="Arendt D."/>
            <person name="Savage R."/>
            <person name="Osoegawa K."/>
            <person name="de Jong P."/>
            <person name="Grimwood J."/>
            <person name="Chapman J.A."/>
            <person name="Shapiro H."/>
            <person name="Aerts A."/>
            <person name="Otillar R.P."/>
            <person name="Terry A.Y."/>
            <person name="Boore J.L."/>
            <person name="Grigoriev I.V."/>
            <person name="Lindberg D.R."/>
            <person name="Seaver E.C."/>
            <person name="Weisblat D.A."/>
            <person name="Putnam N.H."/>
            <person name="Rokhsar D.S."/>
        </authorList>
    </citation>
    <scope>NUCLEOTIDE SEQUENCE</scope>
    <source>
        <strain evidence="1 3">I ESC-2004</strain>
    </source>
</reference>
<dbReference type="EMBL" id="KB303477">
    <property type="protein sequence ID" value="ELU03073.1"/>
    <property type="molecule type" value="Genomic_DNA"/>
</dbReference>
<evidence type="ECO:0000313" key="3">
    <source>
        <dbReference type="Proteomes" id="UP000014760"/>
    </source>
</evidence>
<name>R7UH04_CAPTE</name>
<dbReference type="EMBL" id="AMQN01045674">
    <property type="status" value="NOT_ANNOTATED_CDS"/>
    <property type="molecule type" value="Genomic_DNA"/>
</dbReference>
<dbReference type="Proteomes" id="UP000014760">
    <property type="component" value="Unassembled WGS sequence"/>
</dbReference>
<evidence type="ECO:0000313" key="2">
    <source>
        <dbReference type="EnsemblMetazoa" id="CapteP197440"/>
    </source>
</evidence>
<gene>
    <name evidence="1" type="ORF">CAPTEDRAFT_197440</name>
</gene>
<reference evidence="3" key="1">
    <citation type="submission" date="2012-12" db="EMBL/GenBank/DDBJ databases">
        <authorList>
            <person name="Hellsten U."/>
            <person name="Grimwood J."/>
            <person name="Chapman J.A."/>
            <person name="Shapiro H."/>
            <person name="Aerts A."/>
            <person name="Otillar R.P."/>
            <person name="Terry A.Y."/>
            <person name="Boore J.L."/>
            <person name="Simakov O."/>
            <person name="Marletaz F."/>
            <person name="Cho S.-J."/>
            <person name="Edsinger-Gonzales E."/>
            <person name="Havlak P."/>
            <person name="Kuo D.-H."/>
            <person name="Larsson T."/>
            <person name="Lv J."/>
            <person name="Arendt D."/>
            <person name="Savage R."/>
            <person name="Osoegawa K."/>
            <person name="de Jong P."/>
            <person name="Lindberg D.R."/>
            <person name="Seaver E.C."/>
            <person name="Weisblat D.A."/>
            <person name="Putnam N.H."/>
            <person name="Grigoriev I.V."/>
            <person name="Rokhsar D.S."/>
        </authorList>
    </citation>
    <scope>NUCLEOTIDE SEQUENCE</scope>
    <source>
        <strain evidence="3">I ESC-2004</strain>
    </source>
</reference>
<keyword evidence="3" id="KW-1185">Reference proteome</keyword>
<proteinExistence type="predicted"/>
<evidence type="ECO:0000313" key="1">
    <source>
        <dbReference type="EMBL" id="ELU03073.1"/>
    </source>
</evidence>